<keyword evidence="4" id="KW-1185">Reference proteome</keyword>
<feature type="region of interest" description="Disordered" evidence="1">
    <location>
        <begin position="1"/>
        <end position="32"/>
    </location>
</feature>
<keyword evidence="2" id="KW-0472">Membrane</keyword>
<dbReference type="Proteomes" id="UP000548476">
    <property type="component" value="Unassembled WGS sequence"/>
</dbReference>
<proteinExistence type="predicted"/>
<feature type="transmembrane region" description="Helical" evidence="2">
    <location>
        <begin position="230"/>
        <end position="253"/>
    </location>
</feature>
<comment type="caution">
    <text evidence="3">The sequence shown here is derived from an EMBL/GenBank/DDBJ whole genome shotgun (WGS) entry which is preliminary data.</text>
</comment>
<evidence type="ECO:0000313" key="4">
    <source>
        <dbReference type="Proteomes" id="UP000548476"/>
    </source>
</evidence>
<name>A0A841FIA2_9ACTN</name>
<keyword evidence="2" id="KW-0812">Transmembrane</keyword>
<reference evidence="3 4" key="1">
    <citation type="submission" date="2020-08" db="EMBL/GenBank/DDBJ databases">
        <title>Genomic Encyclopedia of Type Strains, Phase IV (KMG-IV): sequencing the most valuable type-strain genomes for metagenomic binning, comparative biology and taxonomic classification.</title>
        <authorList>
            <person name="Goeker M."/>
        </authorList>
    </citation>
    <scope>NUCLEOTIDE SEQUENCE [LARGE SCALE GENOMIC DNA]</scope>
    <source>
        <strain evidence="3 4">YIM 65646</strain>
    </source>
</reference>
<protein>
    <submittedName>
        <fullName evidence="3">Uncharacterized protein</fullName>
    </submittedName>
</protein>
<dbReference type="SUPFAM" id="SSF140453">
    <property type="entry name" value="EsxAB dimer-like"/>
    <property type="match status" value="1"/>
</dbReference>
<accession>A0A841FIA2</accession>
<feature type="compositionally biased region" description="Basic and acidic residues" evidence="1">
    <location>
        <begin position="1"/>
        <end position="19"/>
    </location>
</feature>
<dbReference type="RefSeq" id="WP_184785792.1">
    <property type="nucleotide sequence ID" value="NZ_BONT01000020.1"/>
</dbReference>
<dbReference type="AlphaFoldDB" id="A0A841FIA2"/>
<dbReference type="EMBL" id="JACHGT010000002">
    <property type="protein sequence ID" value="MBB6032857.1"/>
    <property type="molecule type" value="Genomic_DNA"/>
</dbReference>
<organism evidence="3 4">
    <name type="scientific">Phytomonospora endophytica</name>
    <dbReference type="NCBI Taxonomy" id="714109"/>
    <lineage>
        <taxon>Bacteria</taxon>
        <taxon>Bacillati</taxon>
        <taxon>Actinomycetota</taxon>
        <taxon>Actinomycetes</taxon>
        <taxon>Micromonosporales</taxon>
        <taxon>Micromonosporaceae</taxon>
        <taxon>Phytomonospora</taxon>
    </lineage>
</organism>
<keyword evidence="2" id="KW-1133">Transmembrane helix</keyword>
<evidence type="ECO:0000256" key="2">
    <source>
        <dbReference type="SAM" id="Phobius"/>
    </source>
</evidence>
<gene>
    <name evidence="3" type="ORF">HNR73_000704</name>
</gene>
<dbReference type="InterPro" id="IPR036689">
    <property type="entry name" value="ESAT-6-like_sf"/>
</dbReference>
<evidence type="ECO:0000313" key="3">
    <source>
        <dbReference type="EMBL" id="MBB6032857.1"/>
    </source>
</evidence>
<sequence length="331" mass="35722">MAEERQNDEDTKVGNDDAHNQTQGSVFGGDWGNSESYVDNRDVADNTIGRHSSGAWDNVVGVNNFNASAKAVKNLAKGEEIAGSVTDIGVQITDFAANIGLMFLDPIGFLVNCGVSFLIDLVQPLEDLLGLVTGNPERMETESNRWGRVRNALEPLSEDLRAAASEDLKKWDGDASVIAKQRLNELADAMDDVRESINGLEGIMECAKALAAVAQDIIKSFISDFLAKRLIAWVVAASTSGVSFGGSIAVFVAETLMSYSRMMLKVAKAMKDGSKIFQAIIKVLEKIGEIVRKYGKTFAAIKALPGLMGKGESWLRADDNMSNHDVSEALQ</sequence>
<evidence type="ECO:0000256" key="1">
    <source>
        <dbReference type="SAM" id="MobiDB-lite"/>
    </source>
</evidence>